<evidence type="ECO:0000256" key="9">
    <source>
        <dbReference type="ARBA" id="ARBA00041832"/>
    </source>
</evidence>
<proteinExistence type="inferred from homology"/>
<feature type="active site" description="Proton acceptor" evidence="15">
    <location>
        <position position="201"/>
    </location>
</feature>
<dbReference type="FunFam" id="3.40.50.1220:FF:000038">
    <property type="entry name" value="NAD-dependent protein deacetylase sirtuin-6 isoform X2"/>
    <property type="match status" value="1"/>
</dbReference>
<evidence type="ECO:0000259" key="17">
    <source>
        <dbReference type="PROSITE" id="PS50305"/>
    </source>
</evidence>
<evidence type="ECO:0000256" key="14">
    <source>
        <dbReference type="ARBA" id="ARBA00052763"/>
    </source>
</evidence>
<evidence type="ECO:0000256" key="5">
    <source>
        <dbReference type="ARBA" id="ARBA00022723"/>
    </source>
</evidence>
<keyword evidence="19" id="KW-1185">Reference proteome</keyword>
<accession>A0A653BFZ1</accession>
<dbReference type="Pfam" id="PF02146">
    <property type="entry name" value="SIR2"/>
    <property type="match status" value="1"/>
</dbReference>
<dbReference type="InterPro" id="IPR029035">
    <property type="entry name" value="DHS-like_NAD/FAD-binding_dom"/>
</dbReference>
<evidence type="ECO:0000256" key="3">
    <source>
        <dbReference type="ARBA" id="ARBA00022553"/>
    </source>
</evidence>
<dbReference type="InterPro" id="IPR050134">
    <property type="entry name" value="NAD-dep_sirtuin_deacylases"/>
</dbReference>
<comment type="catalytic activity">
    <reaction evidence="14">
        <text>N(6)-glutaryl-L-lysyl-[protein] + NAD(+) + H2O = 2''-O-glutaryl-ADP-D-ribose + nicotinamide + L-lysyl-[protein]</text>
        <dbReference type="Rhea" id="RHEA:47664"/>
        <dbReference type="Rhea" id="RHEA-COMP:9752"/>
        <dbReference type="Rhea" id="RHEA-COMP:11875"/>
        <dbReference type="ChEBI" id="CHEBI:15377"/>
        <dbReference type="ChEBI" id="CHEBI:17154"/>
        <dbReference type="ChEBI" id="CHEBI:29969"/>
        <dbReference type="ChEBI" id="CHEBI:57540"/>
        <dbReference type="ChEBI" id="CHEBI:87828"/>
        <dbReference type="ChEBI" id="CHEBI:87829"/>
    </reaction>
    <physiologicalReaction direction="left-to-right" evidence="14">
        <dbReference type="Rhea" id="RHEA:47665"/>
    </physiologicalReaction>
</comment>
<feature type="region of interest" description="Disordered" evidence="16">
    <location>
        <begin position="1"/>
        <end position="22"/>
    </location>
</feature>
<evidence type="ECO:0000256" key="13">
    <source>
        <dbReference type="ARBA" id="ARBA00051399"/>
    </source>
</evidence>
<feature type="binding site" evidence="15">
    <location>
        <position position="209"/>
    </location>
    <ligand>
        <name>Zn(2+)</name>
        <dbReference type="ChEBI" id="CHEBI:29105"/>
    </ligand>
</feature>
<dbReference type="FunFam" id="2.20.28.200:FF:000002">
    <property type="entry name" value="NAD-dependent deacetylase sirtuin-7"/>
    <property type="match status" value="1"/>
</dbReference>
<comment type="cofactor">
    <cofactor evidence="1">
        <name>Zn(2+)</name>
        <dbReference type="ChEBI" id="CHEBI:29105"/>
    </cofactor>
</comment>
<evidence type="ECO:0000256" key="1">
    <source>
        <dbReference type="ARBA" id="ARBA00001947"/>
    </source>
</evidence>
<dbReference type="CDD" id="cd01410">
    <property type="entry name" value="SIRT7"/>
    <property type="match status" value="1"/>
</dbReference>
<keyword evidence="3" id="KW-0597">Phosphoprotein</keyword>
<dbReference type="EMBL" id="CAACVG010000497">
    <property type="protein sequence ID" value="VEN34204.1"/>
    <property type="molecule type" value="Genomic_DNA"/>
</dbReference>
<dbReference type="GO" id="GO:0097372">
    <property type="term" value="F:histone H3K18 deacetylase activity, NAD-dependent"/>
    <property type="evidence" value="ECO:0007669"/>
    <property type="project" value="TreeGrafter"/>
</dbReference>
<dbReference type="InterPro" id="IPR003000">
    <property type="entry name" value="Sirtuin"/>
</dbReference>
<evidence type="ECO:0000256" key="2">
    <source>
        <dbReference type="ARBA" id="ARBA00012928"/>
    </source>
</evidence>
<evidence type="ECO:0000256" key="8">
    <source>
        <dbReference type="ARBA" id="ARBA00038170"/>
    </source>
</evidence>
<dbReference type="EC" id="2.3.1.286" evidence="2"/>
<comment type="catalytic activity">
    <reaction evidence="11">
        <text>N(6)-decanoyl-L-lysyl-[protein] + NAD(+) + H2O = 2''-O-decanoyl-ADP-D-ribose + nicotinamide + L-lysyl-[protein]</text>
        <dbReference type="Rhea" id="RHEA:70631"/>
        <dbReference type="Rhea" id="RHEA-COMP:9752"/>
        <dbReference type="Rhea" id="RHEA-COMP:17932"/>
        <dbReference type="ChEBI" id="CHEBI:15377"/>
        <dbReference type="ChEBI" id="CHEBI:17154"/>
        <dbReference type="ChEBI" id="CHEBI:29969"/>
        <dbReference type="ChEBI" id="CHEBI:57540"/>
        <dbReference type="ChEBI" id="CHEBI:143222"/>
        <dbReference type="ChEBI" id="CHEBI:189688"/>
    </reaction>
    <physiologicalReaction direction="left-to-right" evidence="11">
        <dbReference type="Rhea" id="RHEA:70632"/>
    </physiologicalReaction>
</comment>
<keyword evidence="7" id="KW-0520">NAD</keyword>
<keyword evidence="6 15" id="KW-0862">Zinc</keyword>
<dbReference type="GO" id="GO:0010468">
    <property type="term" value="P:regulation of gene expression"/>
    <property type="evidence" value="ECO:0007669"/>
    <property type="project" value="UniProtKB-ARBA"/>
</dbReference>
<protein>
    <recommendedName>
        <fullName evidence="2">protein acetyllysine N-acetyltransferase</fullName>
        <ecNumber evidence="2">2.3.1.286</ecNumber>
    </recommendedName>
    <alternativeName>
        <fullName evidence="10">Regulatory protein SIR2 homolog 7</fullName>
    </alternativeName>
    <alternativeName>
        <fullName evidence="9">SIR2-like protein 7</fullName>
    </alternativeName>
</protein>
<feature type="binding site" evidence="15">
    <location>
        <position position="242"/>
    </location>
    <ligand>
        <name>Zn(2+)</name>
        <dbReference type="ChEBI" id="CHEBI:29105"/>
    </ligand>
</feature>
<gene>
    <name evidence="18" type="ORF">CALMAC_LOCUS483</name>
</gene>
<dbReference type="GO" id="GO:0005634">
    <property type="term" value="C:nucleus"/>
    <property type="evidence" value="ECO:0007669"/>
    <property type="project" value="TreeGrafter"/>
</dbReference>
<dbReference type="GO" id="GO:0035861">
    <property type="term" value="C:site of double-strand break"/>
    <property type="evidence" value="ECO:0007669"/>
    <property type="project" value="UniProtKB-ARBA"/>
</dbReference>
<comment type="catalytic activity">
    <reaction evidence="13">
        <text>N(6)-propanoyl-L-lysyl-[protein] + NAD(+) + H2O = 3''-O-propanoyl-ADP-D-ribose + nicotinamide + L-lysyl-[protein]</text>
        <dbReference type="Rhea" id="RHEA:23500"/>
        <dbReference type="Rhea" id="RHEA-COMP:9752"/>
        <dbReference type="Rhea" id="RHEA-COMP:13758"/>
        <dbReference type="ChEBI" id="CHEBI:15377"/>
        <dbReference type="ChEBI" id="CHEBI:17154"/>
        <dbReference type="ChEBI" id="CHEBI:29969"/>
        <dbReference type="ChEBI" id="CHEBI:57540"/>
        <dbReference type="ChEBI" id="CHEBI:138019"/>
        <dbReference type="ChEBI" id="CHEBI:145015"/>
    </reaction>
    <physiologicalReaction direction="left-to-right" evidence="13">
        <dbReference type="Rhea" id="RHEA:23501"/>
    </physiologicalReaction>
</comment>
<dbReference type="GO" id="GO:0070403">
    <property type="term" value="F:NAD+ binding"/>
    <property type="evidence" value="ECO:0007669"/>
    <property type="project" value="InterPro"/>
</dbReference>
<name>A0A653BFZ1_CALMS</name>
<dbReference type="PANTHER" id="PTHR11085">
    <property type="entry name" value="NAD-DEPENDENT PROTEIN DEACYLASE SIRTUIN-5, MITOCHONDRIAL-RELATED"/>
    <property type="match status" value="1"/>
</dbReference>
<evidence type="ECO:0000256" key="16">
    <source>
        <dbReference type="SAM" id="MobiDB-lite"/>
    </source>
</evidence>
<reference evidence="18 19" key="1">
    <citation type="submission" date="2019-01" db="EMBL/GenBank/DDBJ databases">
        <authorList>
            <person name="Sayadi A."/>
        </authorList>
    </citation>
    <scope>NUCLEOTIDE SEQUENCE [LARGE SCALE GENOMIC DNA]</scope>
</reference>
<dbReference type="SUPFAM" id="SSF52467">
    <property type="entry name" value="DHS-like NAD/FAD-binding domain"/>
    <property type="match status" value="1"/>
</dbReference>
<evidence type="ECO:0000256" key="12">
    <source>
        <dbReference type="ARBA" id="ARBA00051105"/>
    </source>
</evidence>
<evidence type="ECO:0000256" key="11">
    <source>
        <dbReference type="ARBA" id="ARBA00050237"/>
    </source>
</evidence>
<dbReference type="PROSITE" id="PS50305">
    <property type="entry name" value="SIRTUIN"/>
    <property type="match status" value="1"/>
</dbReference>
<dbReference type="GO" id="GO:0046872">
    <property type="term" value="F:metal ion binding"/>
    <property type="evidence" value="ECO:0007669"/>
    <property type="project" value="UniProtKB-KW"/>
</dbReference>
<evidence type="ECO:0000313" key="18">
    <source>
        <dbReference type="EMBL" id="VEN34204.1"/>
    </source>
</evidence>
<dbReference type="Gene3D" id="2.20.28.200">
    <property type="match status" value="1"/>
</dbReference>
<evidence type="ECO:0000256" key="10">
    <source>
        <dbReference type="ARBA" id="ARBA00043038"/>
    </source>
</evidence>
<dbReference type="AlphaFoldDB" id="A0A653BFZ1"/>
<dbReference type="Proteomes" id="UP000410492">
    <property type="component" value="Unassembled WGS sequence"/>
</dbReference>
<dbReference type="GO" id="GO:0140861">
    <property type="term" value="P:DNA repair-dependent chromatin remodeling"/>
    <property type="evidence" value="ECO:0007669"/>
    <property type="project" value="UniProtKB-ARBA"/>
</dbReference>
<dbReference type="OrthoDB" id="2919105at2759"/>
<feature type="binding site" evidence="15">
    <location>
        <position position="239"/>
    </location>
    <ligand>
        <name>Zn(2+)</name>
        <dbReference type="ChEBI" id="CHEBI:29105"/>
    </ligand>
</feature>
<organism evidence="18 19">
    <name type="scientific">Callosobruchus maculatus</name>
    <name type="common">Southern cowpea weevil</name>
    <name type="synonym">Pulse bruchid</name>
    <dbReference type="NCBI Taxonomy" id="64391"/>
    <lineage>
        <taxon>Eukaryota</taxon>
        <taxon>Metazoa</taxon>
        <taxon>Ecdysozoa</taxon>
        <taxon>Arthropoda</taxon>
        <taxon>Hexapoda</taxon>
        <taxon>Insecta</taxon>
        <taxon>Pterygota</taxon>
        <taxon>Neoptera</taxon>
        <taxon>Endopterygota</taxon>
        <taxon>Coleoptera</taxon>
        <taxon>Polyphaga</taxon>
        <taxon>Cucujiformia</taxon>
        <taxon>Chrysomeloidea</taxon>
        <taxon>Chrysomelidae</taxon>
        <taxon>Bruchinae</taxon>
        <taxon>Bruchini</taxon>
        <taxon>Callosobruchus</taxon>
    </lineage>
</organism>
<evidence type="ECO:0000256" key="4">
    <source>
        <dbReference type="ARBA" id="ARBA00022679"/>
    </source>
</evidence>
<feature type="binding site" evidence="15">
    <location>
        <position position="212"/>
    </location>
    <ligand>
        <name>Zn(2+)</name>
        <dbReference type="ChEBI" id="CHEBI:29105"/>
    </ligand>
</feature>
<dbReference type="InterPro" id="IPR026590">
    <property type="entry name" value="Ssirtuin_cat_dom"/>
</dbReference>
<keyword evidence="4" id="KW-0808">Transferase</keyword>
<evidence type="ECO:0000256" key="7">
    <source>
        <dbReference type="ARBA" id="ARBA00023027"/>
    </source>
</evidence>
<evidence type="ECO:0000256" key="6">
    <source>
        <dbReference type="ARBA" id="ARBA00022833"/>
    </source>
</evidence>
<dbReference type="GO" id="GO:0000785">
    <property type="term" value="C:chromatin"/>
    <property type="evidence" value="ECO:0007669"/>
    <property type="project" value="TreeGrafter"/>
</dbReference>
<comment type="catalytic activity">
    <reaction evidence="12">
        <text>N(6)-succinyl-L-lysyl-[protein] + NAD(+) + H2O = 2''-O-succinyl-ADP-D-ribose + nicotinamide + L-lysyl-[protein]</text>
        <dbReference type="Rhea" id="RHEA:47668"/>
        <dbReference type="Rhea" id="RHEA-COMP:9752"/>
        <dbReference type="Rhea" id="RHEA-COMP:11877"/>
        <dbReference type="ChEBI" id="CHEBI:15377"/>
        <dbReference type="ChEBI" id="CHEBI:17154"/>
        <dbReference type="ChEBI" id="CHEBI:29969"/>
        <dbReference type="ChEBI" id="CHEBI:57540"/>
        <dbReference type="ChEBI" id="CHEBI:87830"/>
        <dbReference type="ChEBI" id="CHEBI:87832"/>
    </reaction>
    <physiologicalReaction direction="left-to-right" evidence="12">
        <dbReference type="Rhea" id="RHEA:47669"/>
    </physiologicalReaction>
</comment>
<evidence type="ECO:0000313" key="19">
    <source>
        <dbReference type="Proteomes" id="UP000410492"/>
    </source>
</evidence>
<comment type="similarity">
    <text evidence="8">Belongs to the sirtuin family. Class IV subfamily.</text>
</comment>
<dbReference type="PANTHER" id="PTHR11085:SF1">
    <property type="entry name" value="NAD-DEPENDENT PROTEIN DEACETYLASE SIRTUIN-7"/>
    <property type="match status" value="1"/>
</dbReference>
<evidence type="ECO:0000256" key="15">
    <source>
        <dbReference type="PROSITE-ProRule" id="PRU00236"/>
    </source>
</evidence>
<feature type="domain" description="Deacetylase sirtuin-type" evidence="17">
    <location>
        <begin position="96"/>
        <end position="343"/>
    </location>
</feature>
<dbReference type="Gene3D" id="3.40.50.1220">
    <property type="entry name" value="TPP-binding domain"/>
    <property type="match status" value="1"/>
</dbReference>
<keyword evidence="5 15" id="KW-0479">Metal-binding</keyword>
<sequence>MDDDGENSTSSETAPMKRCRILRRQSELSSKKMCAKEEKNASIKKVTSILQKQENERSFEEVQMLLEYQDTVDEIQERWKRREAAKRRLEEVEDPKDVLNEKCQILAQAIAQSQHLIFYTGAGISTAAKIPDYRGPNGIWTRLQQGKHIDNYDLSLAEPTYTHMALSELYHKKILKFVVSQNCDGLHLRAGLPRAALSELHGNMNIEVCKNCKPHRQYWRLFDVTENTARYSHRTSRRCYACNSALEDTIVHFGERGRLTWPLNWSGAVHHAGVASTIICLGSSLKVLKKYPWLWQMDKPPKKRPNLYIVNLQWTPKDDVANIKLNGRCDVVMKKVMDLLGISVPPYQKHLDPIYSHATELNELELHTTTQPSLKAETEDNSEKLEIDSEYRVQTSMKDCVNDTDLDINHDLFNCDSSVKSNSGLPGQDMYTEINFLNSDLPLIFSGYSDLFLYPYQTSFLYSGLHSIINPVQVFAEEKVVLTVNKVNESLPECEYCNTYLNSKSCLYYLKCESVFVNELFRYSKIEKKDKPNVCVCCDYSTDENDDESYDGSSRKVQAGWFGKGYKKGKKTKKKTL</sequence>